<dbReference type="EMBL" id="VXIV02001672">
    <property type="protein sequence ID" value="KAF6030783.1"/>
    <property type="molecule type" value="Genomic_DNA"/>
</dbReference>
<dbReference type="PANTHER" id="PTHR31393">
    <property type="entry name" value="C5ORF31"/>
    <property type="match status" value="1"/>
</dbReference>
<dbReference type="PANTHER" id="PTHR31393:SF2">
    <property type="entry name" value="CHROMOSOME 7 OPEN READING FRAME 31"/>
    <property type="match status" value="1"/>
</dbReference>
<reference evidence="1" key="1">
    <citation type="submission" date="2020-06" db="EMBL/GenBank/DDBJ databases">
        <title>Draft genome of Bugula neritina, a colonial animal packing powerful symbionts and potential medicines.</title>
        <authorList>
            <person name="Rayko M."/>
        </authorList>
    </citation>
    <scope>NUCLEOTIDE SEQUENCE [LARGE SCALE GENOMIC DNA]</scope>
    <source>
        <strain evidence="1">Kwan_BN1</strain>
    </source>
</reference>
<accession>A0A7J7JXV8</accession>
<evidence type="ECO:0000313" key="1">
    <source>
        <dbReference type="EMBL" id="KAF6030783.1"/>
    </source>
</evidence>
<dbReference type="GO" id="GO:0005813">
    <property type="term" value="C:centrosome"/>
    <property type="evidence" value="ECO:0007669"/>
    <property type="project" value="TreeGrafter"/>
</dbReference>
<organism evidence="1 2">
    <name type="scientific">Bugula neritina</name>
    <name type="common">Brown bryozoan</name>
    <name type="synonym">Sertularia neritina</name>
    <dbReference type="NCBI Taxonomy" id="10212"/>
    <lineage>
        <taxon>Eukaryota</taxon>
        <taxon>Metazoa</taxon>
        <taxon>Spiralia</taxon>
        <taxon>Lophotrochozoa</taxon>
        <taxon>Bryozoa</taxon>
        <taxon>Gymnolaemata</taxon>
        <taxon>Cheilostomatida</taxon>
        <taxon>Flustrina</taxon>
        <taxon>Buguloidea</taxon>
        <taxon>Bugulidae</taxon>
        <taxon>Bugula</taxon>
    </lineage>
</organism>
<gene>
    <name evidence="1" type="ORF">EB796_010904</name>
</gene>
<dbReference type="Pfam" id="PF15093">
    <property type="entry name" value="SPMIP4-like"/>
    <property type="match status" value="1"/>
</dbReference>
<protein>
    <submittedName>
        <fullName evidence="1">C7orf31</fullName>
    </submittedName>
</protein>
<comment type="caution">
    <text evidence="1">The sequence shown here is derived from an EMBL/GenBank/DDBJ whole genome shotgun (WGS) entry which is preliminary data.</text>
</comment>
<evidence type="ECO:0000313" key="2">
    <source>
        <dbReference type="Proteomes" id="UP000593567"/>
    </source>
</evidence>
<name>A0A7J7JXV8_BUGNE</name>
<dbReference type="Proteomes" id="UP000593567">
    <property type="component" value="Unassembled WGS sequence"/>
</dbReference>
<proteinExistence type="predicted"/>
<dbReference type="AlphaFoldDB" id="A0A7J7JXV8"/>
<dbReference type="OrthoDB" id="10040207at2759"/>
<sequence>MLDSVLEIDAQMSSVPEWGTNKATEKVPLWSAKSPTWHQTGEPIEQFYDLTQLKKSNVRLNDQLLPKPQESTLGDKMIHLPFPAEHPYASHVPRLKMFPSFANTAEDPKKGFGALNSQPLSSEAPASSFDVQIVHKTKGTGDRHEIQSLPPESLKRGLSWHGEQGFPHTVKIRGDKQSYYPTPTSLVVPNLQQRQGTEQALSARSANATRNVERQQWKTTYDVNHTGIGPSNQFKLDNLAEKQQYKIETGKDDDEIYPWFKNTCEPSRPQEGRIAVLQNFNYGVPTSKGAAQPDTGYIRKPTLTEKEEDRLLNGKSYANLPTPEDGKDVQWQEWSAMHDPTERFTSLVEKQMRDAPNPLPVIERGTSILNNENKSYMDNLAEQAHDNVQQMEAQNRWQQLEAMKPAHSIDLLKRKGRICTPEEQVSAFYGHEGKYNEERAGLYQTSYDPEKLAYKLNSDASKLDIRNNVTSAKDALHYPTELNGYVDGIKPNISTDPQNVPMLSERPDIFEVFEPFKRDRYIRQQQLQPNIQNSRARVQEGDVILTKSTMGADYNTQKFLQEKILNPFARSEALAVMSSQNQQLANVAANAKSLFSSKQVKFDNQVTVGEGAGASPLKISKAHIETPKLILQTPQAVEPQLNVPAFFEKKSNTSTDYSSMKKASSTFRSEKKPDYLSGLTDTEKLFLSQGKSSTAGTKNLFASNASNLGIGATSYNMYQTSAYESQFNPQLDLSKTLNRSHSWEPGCGIPRPQSKLLKLQNSFSKSQAHRDLRVSFPEKNPSLIDNITSGKKHNFGYFNSQVLRGTLVNA</sequence>
<keyword evidence="2" id="KW-1185">Reference proteome</keyword>
<dbReference type="InterPro" id="IPR027886">
    <property type="entry name" value="SPMIP4"/>
</dbReference>